<dbReference type="SUPFAM" id="SSF53720">
    <property type="entry name" value="ALDH-like"/>
    <property type="match status" value="1"/>
</dbReference>
<dbReference type="GO" id="GO:0004029">
    <property type="term" value="F:aldehyde dehydrogenase (NAD+) activity"/>
    <property type="evidence" value="ECO:0007669"/>
    <property type="project" value="UniProtKB-EC"/>
</dbReference>
<dbReference type="EC" id="1.2.1.3" evidence="3"/>
<dbReference type="EMBL" id="JAGMUU010000048">
    <property type="protein sequence ID" value="KAH7112964.1"/>
    <property type="molecule type" value="Genomic_DNA"/>
</dbReference>
<dbReference type="Gene3D" id="3.40.605.10">
    <property type="entry name" value="Aldehyde Dehydrogenase, Chain A, domain 1"/>
    <property type="match status" value="1"/>
</dbReference>
<protein>
    <recommendedName>
        <fullName evidence="3">aldehyde dehydrogenase (NAD(+))</fullName>
        <ecNumber evidence="3">1.2.1.3</ecNumber>
    </recommendedName>
</protein>
<evidence type="ECO:0000259" key="7">
    <source>
        <dbReference type="Pfam" id="PF00171"/>
    </source>
</evidence>
<name>A0A9P9D5V9_9HYPO</name>
<comment type="caution">
    <text evidence="8">The sequence shown here is derived from an EMBL/GenBank/DDBJ whole genome shotgun (WGS) entry which is preliminary data.</text>
</comment>
<proteinExistence type="inferred from homology"/>
<keyword evidence="2 6" id="KW-0560">Oxidoreductase</keyword>
<dbReference type="InterPro" id="IPR016162">
    <property type="entry name" value="Ald_DH_N"/>
</dbReference>
<accession>A0A9P9D5V9</accession>
<gene>
    <name evidence="8" type="ORF">B0J13DRAFT_590786</name>
</gene>
<dbReference type="Proteomes" id="UP000717696">
    <property type="component" value="Unassembled WGS sequence"/>
</dbReference>
<evidence type="ECO:0000256" key="6">
    <source>
        <dbReference type="RuleBase" id="RU003345"/>
    </source>
</evidence>
<dbReference type="AlphaFoldDB" id="A0A9P9D5V9"/>
<reference evidence="8" key="1">
    <citation type="journal article" date="2021" name="Nat. Commun.">
        <title>Genetic determinants of endophytism in the Arabidopsis root mycobiome.</title>
        <authorList>
            <person name="Mesny F."/>
            <person name="Miyauchi S."/>
            <person name="Thiergart T."/>
            <person name="Pickel B."/>
            <person name="Atanasova L."/>
            <person name="Karlsson M."/>
            <person name="Huettel B."/>
            <person name="Barry K.W."/>
            <person name="Haridas S."/>
            <person name="Chen C."/>
            <person name="Bauer D."/>
            <person name="Andreopoulos W."/>
            <person name="Pangilinan J."/>
            <person name="LaButti K."/>
            <person name="Riley R."/>
            <person name="Lipzen A."/>
            <person name="Clum A."/>
            <person name="Drula E."/>
            <person name="Henrissat B."/>
            <person name="Kohler A."/>
            <person name="Grigoriev I.V."/>
            <person name="Martin F.M."/>
            <person name="Hacquard S."/>
        </authorList>
    </citation>
    <scope>NUCLEOTIDE SEQUENCE</scope>
    <source>
        <strain evidence="8">MPI-CAGE-AT-0021</strain>
    </source>
</reference>
<evidence type="ECO:0000256" key="1">
    <source>
        <dbReference type="ARBA" id="ARBA00009986"/>
    </source>
</evidence>
<sequence length="271" mass="29529">MNILNGFGRPCGEAISKHMDIRKISFTGSVATGRGVQKAANESNLKNVSLELGGKSPLLVFNDAPFDKAVHSATLSIVYNSGQQGVASRFIEALRESMEQLGVPGDPTLPDIKRGPQVDKLQFGQVLSYLDHAKERGYDIILGGDKVGNKGYFIDATFVRDVPEDDKLVREEIFGPVVVANTFTDDEDKVLRRANDTKFGRYASVFTKGISRAMRVAKALEAAAIGVNCASPYMVIDMPMDGWKQSGMGGGDFSKHCLEDWTELKSVFISL</sequence>
<feature type="active site" evidence="5">
    <location>
        <position position="51"/>
    </location>
</feature>
<dbReference type="PROSITE" id="PS00687">
    <property type="entry name" value="ALDEHYDE_DEHYDR_GLU"/>
    <property type="match status" value="1"/>
</dbReference>
<dbReference type="InterPro" id="IPR016163">
    <property type="entry name" value="Ald_DH_C"/>
</dbReference>
<comment type="catalytic activity">
    <reaction evidence="4">
        <text>an aldehyde + NAD(+) + H2O = a carboxylate + NADH + 2 H(+)</text>
        <dbReference type="Rhea" id="RHEA:16185"/>
        <dbReference type="ChEBI" id="CHEBI:15377"/>
        <dbReference type="ChEBI" id="CHEBI:15378"/>
        <dbReference type="ChEBI" id="CHEBI:17478"/>
        <dbReference type="ChEBI" id="CHEBI:29067"/>
        <dbReference type="ChEBI" id="CHEBI:57540"/>
        <dbReference type="ChEBI" id="CHEBI:57945"/>
        <dbReference type="EC" id="1.2.1.3"/>
    </reaction>
</comment>
<evidence type="ECO:0000256" key="4">
    <source>
        <dbReference type="ARBA" id="ARBA00049194"/>
    </source>
</evidence>
<evidence type="ECO:0000313" key="9">
    <source>
        <dbReference type="Proteomes" id="UP000717696"/>
    </source>
</evidence>
<dbReference type="InterPro" id="IPR016161">
    <property type="entry name" value="Ald_DH/histidinol_DH"/>
</dbReference>
<dbReference type="OrthoDB" id="310895at2759"/>
<evidence type="ECO:0000313" key="8">
    <source>
        <dbReference type="EMBL" id="KAH7112964.1"/>
    </source>
</evidence>
<dbReference type="InterPro" id="IPR029510">
    <property type="entry name" value="Ald_DH_CS_GLU"/>
</dbReference>
<dbReference type="PANTHER" id="PTHR11699">
    <property type="entry name" value="ALDEHYDE DEHYDROGENASE-RELATED"/>
    <property type="match status" value="1"/>
</dbReference>
<evidence type="ECO:0000256" key="2">
    <source>
        <dbReference type="ARBA" id="ARBA00023002"/>
    </source>
</evidence>
<evidence type="ECO:0000256" key="5">
    <source>
        <dbReference type="PROSITE-ProRule" id="PRU10007"/>
    </source>
</evidence>
<dbReference type="Pfam" id="PF00171">
    <property type="entry name" value="Aldedh"/>
    <property type="match status" value="1"/>
</dbReference>
<organism evidence="8 9">
    <name type="scientific">Dactylonectria estremocensis</name>
    <dbReference type="NCBI Taxonomy" id="1079267"/>
    <lineage>
        <taxon>Eukaryota</taxon>
        <taxon>Fungi</taxon>
        <taxon>Dikarya</taxon>
        <taxon>Ascomycota</taxon>
        <taxon>Pezizomycotina</taxon>
        <taxon>Sordariomycetes</taxon>
        <taxon>Hypocreomycetidae</taxon>
        <taxon>Hypocreales</taxon>
        <taxon>Nectriaceae</taxon>
        <taxon>Dactylonectria</taxon>
    </lineage>
</organism>
<keyword evidence="9" id="KW-1185">Reference proteome</keyword>
<feature type="domain" description="Aldehyde dehydrogenase" evidence="7">
    <location>
        <begin position="2"/>
        <end position="267"/>
    </location>
</feature>
<evidence type="ECO:0000256" key="3">
    <source>
        <dbReference type="ARBA" id="ARBA00024226"/>
    </source>
</evidence>
<dbReference type="InterPro" id="IPR015590">
    <property type="entry name" value="Aldehyde_DH_dom"/>
</dbReference>
<comment type="similarity">
    <text evidence="1 6">Belongs to the aldehyde dehydrogenase family.</text>
</comment>
<dbReference type="Gene3D" id="3.40.309.10">
    <property type="entry name" value="Aldehyde Dehydrogenase, Chain A, domain 2"/>
    <property type="match status" value="1"/>
</dbReference>